<dbReference type="InterPro" id="IPR045024">
    <property type="entry name" value="NDH-2"/>
</dbReference>
<keyword evidence="6" id="KW-0560">Oxidoreductase</keyword>
<evidence type="ECO:0000256" key="7">
    <source>
        <dbReference type="ARBA" id="ARBA00023027"/>
    </source>
</evidence>
<evidence type="ECO:0000313" key="12">
    <source>
        <dbReference type="EMBL" id="RDI57933.1"/>
    </source>
</evidence>
<evidence type="ECO:0000256" key="3">
    <source>
        <dbReference type="ARBA" id="ARBA00022630"/>
    </source>
</evidence>
<keyword evidence="7" id="KW-0520">NAD</keyword>
<evidence type="ECO:0000256" key="9">
    <source>
        <dbReference type="SAM" id="MobiDB-lite"/>
    </source>
</evidence>
<dbReference type="InterPro" id="IPR054585">
    <property type="entry name" value="NDH2-like_C"/>
</dbReference>
<evidence type="ECO:0000256" key="6">
    <source>
        <dbReference type="ARBA" id="ARBA00023002"/>
    </source>
</evidence>
<gene>
    <name evidence="12" type="ORF">DES45_106247</name>
</gene>
<comment type="similarity">
    <text evidence="1">Belongs to the NADH dehydrogenase family.</text>
</comment>
<feature type="domain" description="External alternative NADH-ubiquinone oxidoreductase-like C-terminal" evidence="11">
    <location>
        <begin position="371"/>
        <end position="426"/>
    </location>
</feature>
<keyword evidence="5" id="KW-0809">Transit peptide</keyword>
<keyword evidence="3" id="KW-0285">Flavoprotein</keyword>
<evidence type="ECO:0000256" key="4">
    <source>
        <dbReference type="ARBA" id="ARBA00022827"/>
    </source>
</evidence>
<dbReference type="AlphaFoldDB" id="A0A370HIE6"/>
<evidence type="ECO:0000256" key="5">
    <source>
        <dbReference type="ARBA" id="ARBA00022946"/>
    </source>
</evidence>
<accession>A0A370HIE6</accession>
<reference evidence="12 13" key="1">
    <citation type="submission" date="2018-07" db="EMBL/GenBank/DDBJ databases">
        <title>Genomic Encyclopedia of Type Strains, Phase IV (KMG-IV): sequencing the most valuable type-strain genomes for metagenomic binning, comparative biology and taxonomic classification.</title>
        <authorList>
            <person name="Goeker M."/>
        </authorList>
    </citation>
    <scope>NUCLEOTIDE SEQUENCE [LARGE SCALE GENOMIC DNA]</scope>
    <source>
        <strain evidence="12 13">DSM 14364</strain>
    </source>
</reference>
<dbReference type="GO" id="GO:0050136">
    <property type="term" value="F:NADH dehydrogenase (quinone) (non-electrogenic) activity"/>
    <property type="evidence" value="ECO:0007669"/>
    <property type="project" value="UniProtKB-EC"/>
</dbReference>
<dbReference type="EC" id="1.6.5.9" evidence="2"/>
<feature type="region of interest" description="Disordered" evidence="9">
    <location>
        <begin position="1"/>
        <end position="26"/>
    </location>
</feature>
<evidence type="ECO:0000313" key="13">
    <source>
        <dbReference type="Proteomes" id="UP000254925"/>
    </source>
</evidence>
<dbReference type="PANTHER" id="PTHR43706:SF47">
    <property type="entry name" value="EXTERNAL NADH-UBIQUINONE OXIDOREDUCTASE 1, MITOCHONDRIAL-RELATED"/>
    <property type="match status" value="1"/>
</dbReference>
<dbReference type="PANTHER" id="PTHR43706">
    <property type="entry name" value="NADH DEHYDROGENASE"/>
    <property type="match status" value="1"/>
</dbReference>
<dbReference type="SUPFAM" id="SSF51905">
    <property type="entry name" value="FAD/NAD(P)-binding domain"/>
    <property type="match status" value="1"/>
</dbReference>
<keyword evidence="4" id="KW-0274">FAD</keyword>
<evidence type="ECO:0000256" key="1">
    <source>
        <dbReference type="ARBA" id="ARBA00005272"/>
    </source>
</evidence>
<protein>
    <recommendedName>
        <fullName evidence="2">NADH:ubiquinone reductase (non-electrogenic)</fullName>
        <ecNumber evidence="2">1.6.5.9</ecNumber>
    </recommendedName>
</protein>
<feature type="region of interest" description="Disordered" evidence="9">
    <location>
        <begin position="455"/>
        <end position="492"/>
    </location>
</feature>
<evidence type="ECO:0000259" key="11">
    <source>
        <dbReference type="Pfam" id="PF22366"/>
    </source>
</evidence>
<feature type="domain" description="FAD/NAD(P)-binding" evidence="10">
    <location>
        <begin position="30"/>
        <end position="346"/>
    </location>
</feature>
<comment type="catalytic activity">
    <reaction evidence="8">
        <text>a quinone + NADH + H(+) = a quinol + NAD(+)</text>
        <dbReference type="Rhea" id="RHEA:46160"/>
        <dbReference type="ChEBI" id="CHEBI:15378"/>
        <dbReference type="ChEBI" id="CHEBI:24646"/>
        <dbReference type="ChEBI" id="CHEBI:57540"/>
        <dbReference type="ChEBI" id="CHEBI:57945"/>
        <dbReference type="ChEBI" id="CHEBI:132124"/>
        <dbReference type="EC" id="1.6.5.9"/>
    </reaction>
</comment>
<dbReference type="Pfam" id="PF22366">
    <property type="entry name" value="NDH2_C"/>
    <property type="match status" value="1"/>
</dbReference>
<dbReference type="EMBL" id="QQBB01000006">
    <property type="protein sequence ID" value="RDI57933.1"/>
    <property type="molecule type" value="Genomic_DNA"/>
</dbReference>
<name>A0A370HIE6_9HYPH</name>
<dbReference type="PRINTS" id="PR00368">
    <property type="entry name" value="FADPNR"/>
</dbReference>
<organism evidence="12 13">
    <name type="scientific">Microvirga subterranea</name>
    <dbReference type="NCBI Taxonomy" id="186651"/>
    <lineage>
        <taxon>Bacteria</taxon>
        <taxon>Pseudomonadati</taxon>
        <taxon>Pseudomonadota</taxon>
        <taxon>Alphaproteobacteria</taxon>
        <taxon>Hyphomicrobiales</taxon>
        <taxon>Methylobacteriaceae</taxon>
        <taxon>Microvirga</taxon>
    </lineage>
</organism>
<evidence type="ECO:0000256" key="2">
    <source>
        <dbReference type="ARBA" id="ARBA00012637"/>
    </source>
</evidence>
<dbReference type="Gene3D" id="3.50.50.100">
    <property type="match status" value="1"/>
</dbReference>
<keyword evidence="13" id="KW-1185">Reference proteome</keyword>
<sequence>MGNEGSFWRTMLPSRRRRDVPEPSPSDGHHVVVIGAGFAGLSLAQTLGSTPFRVTLVDRRNYHLFQPLLYQVATAVLTPGEIAEPVRRIMKRHPNVHVLLGELDGIDPQRREVRIDGDILPYDTLVLATGATHSYFGHPEWEPFAPGLKTLEDARQIRAKVLLAFERAEREPDPAERERLMTFAVIGGGPTGVEMAGAIAGLARQSLARDFRTIDPAAARILLIEAAPRILGPFPEDLSAYAERALQHLGVTILTGRPVEAIDENGITLGGERIATATVIWAAGVAASPVGAMLGVGTDRAGRVRVGPDLSVPGLDGVYVLGDLALAHDEKGRPLPGLAQVAHQEGIYLGKALKARILRGEAPAPFRFRSRGNLAVIGRNEAVVHWETFKLKGFAAWLVWGIAHVYLLVGFQNRLLVSLRWLWSYLTHQYGSRIIDEDTFRRCPGPTKTSVAFRASQVGGRRDRAKGHQGQGSVPDPFRPAERSRHGEQGEV</sequence>
<evidence type="ECO:0000259" key="10">
    <source>
        <dbReference type="Pfam" id="PF07992"/>
    </source>
</evidence>
<dbReference type="PRINTS" id="PR00411">
    <property type="entry name" value="PNDRDTASEI"/>
</dbReference>
<comment type="caution">
    <text evidence="12">The sequence shown here is derived from an EMBL/GenBank/DDBJ whole genome shotgun (WGS) entry which is preliminary data.</text>
</comment>
<dbReference type="InterPro" id="IPR023753">
    <property type="entry name" value="FAD/NAD-binding_dom"/>
</dbReference>
<feature type="compositionally biased region" description="Basic and acidic residues" evidence="9">
    <location>
        <begin position="479"/>
        <end position="492"/>
    </location>
</feature>
<evidence type="ECO:0000256" key="8">
    <source>
        <dbReference type="ARBA" id="ARBA00047599"/>
    </source>
</evidence>
<dbReference type="Pfam" id="PF07992">
    <property type="entry name" value="Pyr_redox_2"/>
    <property type="match status" value="1"/>
</dbReference>
<proteinExistence type="inferred from homology"/>
<dbReference type="InterPro" id="IPR036188">
    <property type="entry name" value="FAD/NAD-bd_sf"/>
</dbReference>
<dbReference type="Proteomes" id="UP000254925">
    <property type="component" value="Unassembled WGS sequence"/>
</dbReference>